<dbReference type="Pfam" id="PF01596">
    <property type="entry name" value="Methyltransf_3"/>
    <property type="match status" value="1"/>
</dbReference>
<dbReference type="Gene3D" id="3.40.50.150">
    <property type="entry name" value="Vaccinia Virus protein VP39"/>
    <property type="match status" value="1"/>
</dbReference>
<keyword evidence="1" id="KW-0489">Methyltransferase</keyword>
<keyword evidence="6" id="KW-1185">Reference proteome</keyword>
<sequence length="252" mass="27268">MPGGKYPYGPVGPTWEPVDNYTTSHLDARLKPSLTEGLAHAAKSSQAKGLPDIAVSGPQGKFLMLQARILGVKHVVEVGTLGGYSSIWFAHASPSIKITTIEVDEHHAAVARENLKFAGVDDRVEVIVGSGIDVLNKITEEVNQGKRERFGLAFVDADKENNWTYFDLIANISTPNACLIVDNVVRQGSLADVEFAATNTKVQGCRLLVEKVGQDERTDAVVMQTVGEKSYDGFLLAAVRDDILEYLKSKGA</sequence>
<protein>
    <recommendedName>
        <fullName evidence="7">O-methyltransferase</fullName>
    </recommendedName>
</protein>
<evidence type="ECO:0008006" key="7">
    <source>
        <dbReference type="Google" id="ProtNLM"/>
    </source>
</evidence>
<evidence type="ECO:0000313" key="5">
    <source>
        <dbReference type="EMBL" id="KAL1629093.1"/>
    </source>
</evidence>
<name>A0ABR3ST45_9PEZI</name>
<evidence type="ECO:0000256" key="2">
    <source>
        <dbReference type="ARBA" id="ARBA00022679"/>
    </source>
</evidence>
<keyword evidence="2" id="KW-0808">Transferase</keyword>
<gene>
    <name evidence="5" type="ORF">SLS56_005647</name>
</gene>
<dbReference type="InterPro" id="IPR050362">
    <property type="entry name" value="Cation-dep_OMT"/>
</dbReference>
<proteinExistence type="inferred from homology"/>
<organism evidence="5 6">
    <name type="scientific">Neofusicoccum ribis</name>
    <dbReference type="NCBI Taxonomy" id="45134"/>
    <lineage>
        <taxon>Eukaryota</taxon>
        <taxon>Fungi</taxon>
        <taxon>Dikarya</taxon>
        <taxon>Ascomycota</taxon>
        <taxon>Pezizomycotina</taxon>
        <taxon>Dothideomycetes</taxon>
        <taxon>Dothideomycetes incertae sedis</taxon>
        <taxon>Botryosphaeriales</taxon>
        <taxon>Botryosphaeriaceae</taxon>
        <taxon>Neofusicoccum</taxon>
    </lineage>
</organism>
<dbReference type="Proteomes" id="UP001521116">
    <property type="component" value="Unassembled WGS sequence"/>
</dbReference>
<evidence type="ECO:0000256" key="4">
    <source>
        <dbReference type="ARBA" id="ARBA00023453"/>
    </source>
</evidence>
<dbReference type="EMBL" id="JAJVDC020000058">
    <property type="protein sequence ID" value="KAL1629093.1"/>
    <property type="molecule type" value="Genomic_DNA"/>
</dbReference>
<dbReference type="PANTHER" id="PTHR10509:SF14">
    <property type="entry name" value="CAFFEOYL-COA O-METHYLTRANSFERASE 3-RELATED"/>
    <property type="match status" value="1"/>
</dbReference>
<dbReference type="InterPro" id="IPR029063">
    <property type="entry name" value="SAM-dependent_MTases_sf"/>
</dbReference>
<accession>A0ABR3ST45</accession>
<evidence type="ECO:0000256" key="1">
    <source>
        <dbReference type="ARBA" id="ARBA00022603"/>
    </source>
</evidence>
<evidence type="ECO:0000313" key="6">
    <source>
        <dbReference type="Proteomes" id="UP001521116"/>
    </source>
</evidence>
<dbReference type="PROSITE" id="PS51682">
    <property type="entry name" value="SAM_OMT_I"/>
    <property type="match status" value="1"/>
</dbReference>
<reference evidence="5 6" key="1">
    <citation type="submission" date="2024-02" db="EMBL/GenBank/DDBJ databases">
        <title>De novo assembly and annotation of 12 fungi associated with fruit tree decline syndrome in Ontario, Canada.</title>
        <authorList>
            <person name="Sulman M."/>
            <person name="Ellouze W."/>
            <person name="Ilyukhin E."/>
        </authorList>
    </citation>
    <scope>NUCLEOTIDE SEQUENCE [LARGE SCALE GENOMIC DNA]</scope>
    <source>
        <strain evidence="5 6">M1-105</strain>
    </source>
</reference>
<evidence type="ECO:0000256" key="3">
    <source>
        <dbReference type="ARBA" id="ARBA00022691"/>
    </source>
</evidence>
<keyword evidence="3" id="KW-0949">S-adenosyl-L-methionine</keyword>
<comment type="caution">
    <text evidence="5">The sequence shown here is derived from an EMBL/GenBank/DDBJ whole genome shotgun (WGS) entry which is preliminary data.</text>
</comment>
<comment type="similarity">
    <text evidence="4">Belongs to the class I-like SAM-binding methyltransferase superfamily. Cation-dependent O-methyltransferase family.</text>
</comment>
<dbReference type="SUPFAM" id="SSF53335">
    <property type="entry name" value="S-adenosyl-L-methionine-dependent methyltransferases"/>
    <property type="match status" value="1"/>
</dbReference>
<dbReference type="PANTHER" id="PTHR10509">
    <property type="entry name" value="O-METHYLTRANSFERASE-RELATED"/>
    <property type="match status" value="1"/>
</dbReference>
<dbReference type="InterPro" id="IPR002935">
    <property type="entry name" value="SAM_O-MeTrfase"/>
</dbReference>